<evidence type="ECO:0000259" key="4">
    <source>
        <dbReference type="Pfam" id="PF00149"/>
    </source>
</evidence>
<feature type="domain" description="Calcineurin-like phosphoesterase" evidence="4">
    <location>
        <begin position="49"/>
        <end position="231"/>
    </location>
</feature>
<dbReference type="PANTHER" id="PTHR31302">
    <property type="entry name" value="TRANSMEMBRANE PROTEIN WITH METALLOPHOSPHOESTERASE DOMAIN-RELATED"/>
    <property type="match status" value="1"/>
</dbReference>
<dbReference type="GO" id="GO:0009245">
    <property type="term" value="P:lipid A biosynthetic process"/>
    <property type="evidence" value="ECO:0007669"/>
    <property type="project" value="TreeGrafter"/>
</dbReference>
<dbReference type="GO" id="GO:0016020">
    <property type="term" value="C:membrane"/>
    <property type="evidence" value="ECO:0007669"/>
    <property type="project" value="GOC"/>
</dbReference>
<sequence length="308" mass="34981">MPIIWIGFIVVGLIGIICLIRSHFELHRLVVTEYEIASPKLEQIWDGYRIAVLGDLHNNEFGENNQTLLGAVKEAKPDIILIVGDLMVVKEWKEKDFSITDTILKGLSEIAPVYYANGNHELRMEQSPAQYPGWNEEFQQILKKYQIHYLIDQTVLLKREETAIALSGLNIGEEYYKFKGKKRPLAPHYIETKIGIPQKDQFHILMAHTPLYVEEYAQWGADLVLAGHFHGGTIRLPILGGVMTPQMQFFSGLDRGLVKRGATRMIVTGGLGTHSINIRLNNPPELVMVTLRSGNRKDRCQKGKRVKK</sequence>
<dbReference type="Proteomes" id="UP000824201">
    <property type="component" value="Unassembled WGS sequence"/>
</dbReference>
<dbReference type="Pfam" id="PF00149">
    <property type="entry name" value="Metallophos"/>
    <property type="match status" value="1"/>
</dbReference>
<evidence type="ECO:0000313" key="5">
    <source>
        <dbReference type="EMBL" id="HIR90051.1"/>
    </source>
</evidence>
<reference evidence="5" key="2">
    <citation type="journal article" date="2021" name="PeerJ">
        <title>Extensive microbial diversity within the chicken gut microbiome revealed by metagenomics and culture.</title>
        <authorList>
            <person name="Gilroy R."/>
            <person name="Ravi A."/>
            <person name="Getino M."/>
            <person name="Pursley I."/>
            <person name="Horton D.L."/>
            <person name="Alikhan N.F."/>
            <person name="Baker D."/>
            <person name="Gharbi K."/>
            <person name="Hall N."/>
            <person name="Watson M."/>
            <person name="Adriaenssens E.M."/>
            <person name="Foster-Nyarko E."/>
            <person name="Jarju S."/>
            <person name="Secka A."/>
            <person name="Antonio M."/>
            <person name="Oren A."/>
            <person name="Chaudhuri R.R."/>
            <person name="La Ragione R."/>
            <person name="Hildebrand F."/>
            <person name="Pallen M.J."/>
        </authorList>
    </citation>
    <scope>NUCLEOTIDE SEQUENCE</scope>
    <source>
        <strain evidence="5">ChiW13-3771</strain>
    </source>
</reference>
<dbReference type="GO" id="GO:0046872">
    <property type="term" value="F:metal ion binding"/>
    <property type="evidence" value="ECO:0007669"/>
    <property type="project" value="UniProtKB-KW"/>
</dbReference>
<dbReference type="InterPro" id="IPR029052">
    <property type="entry name" value="Metallo-depent_PP-like"/>
</dbReference>
<keyword evidence="3" id="KW-0472">Membrane</keyword>
<name>A0A9D1EGQ0_9FIRM</name>
<gene>
    <name evidence="5" type="ORF">IAC96_13995</name>
</gene>
<keyword evidence="2" id="KW-0378">Hydrolase</keyword>
<reference evidence="5" key="1">
    <citation type="submission" date="2020-10" db="EMBL/GenBank/DDBJ databases">
        <authorList>
            <person name="Gilroy R."/>
        </authorList>
    </citation>
    <scope>NUCLEOTIDE SEQUENCE</scope>
    <source>
        <strain evidence="5">ChiW13-3771</strain>
    </source>
</reference>
<dbReference type="PANTHER" id="PTHR31302:SF31">
    <property type="entry name" value="PHOSPHODIESTERASE YAEI"/>
    <property type="match status" value="1"/>
</dbReference>
<dbReference type="EMBL" id="DVHN01000196">
    <property type="protein sequence ID" value="HIR90051.1"/>
    <property type="molecule type" value="Genomic_DNA"/>
</dbReference>
<evidence type="ECO:0000313" key="6">
    <source>
        <dbReference type="Proteomes" id="UP000824201"/>
    </source>
</evidence>
<dbReference type="InterPro" id="IPR051158">
    <property type="entry name" value="Metallophosphoesterase_sf"/>
</dbReference>
<accession>A0A9D1EGQ0</accession>
<dbReference type="AlphaFoldDB" id="A0A9D1EGQ0"/>
<feature type="transmembrane region" description="Helical" evidence="3">
    <location>
        <begin position="6"/>
        <end position="24"/>
    </location>
</feature>
<dbReference type="SUPFAM" id="SSF56300">
    <property type="entry name" value="Metallo-dependent phosphatases"/>
    <property type="match status" value="1"/>
</dbReference>
<evidence type="ECO:0000256" key="1">
    <source>
        <dbReference type="ARBA" id="ARBA00022723"/>
    </source>
</evidence>
<evidence type="ECO:0000256" key="2">
    <source>
        <dbReference type="ARBA" id="ARBA00022801"/>
    </source>
</evidence>
<keyword evidence="3" id="KW-0812">Transmembrane</keyword>
<dbReference type="GO" id="GO:0008758">
    <property type="term" value="F:UDP-2,3-diacylglucosamine hydrolase activity"/>
    <property type="evidence" value="ECO:0007669"/>
    <property type="project" value="TreeGrafter"/>
</dbReference>
<dbReference type="Gene3D" id="3.60.21.10">
    <property type="match status" value="1"/>
</dbReference>
<organism evidence="5 6">
    <name type="scientific">Candidatus Fimimorpha faecalis</name>
    <dbReference type="NCBI Taxonomy" id="2840824"/>
    <lineage>
        <taxon>Bacteria</taxon>
        <taxon>Bacillati</taxon>
        <taxon>Bacillota</taxon>
        <taxon>Clostridia</taxon>
        <taxon>Eubacteriales</taxon>
        <taxon>Candidatus Fimimorpha</taxon>
    </lineage>
</organism>
<proteinExistence type="predicted"/>
<comment type="caution">
    <text evidence="5">The sequence shown here is derived from an EMBL/GenBank/DDBJ whole genome shotgun (WGS) entry which is preliminary data.</text>
</comment>
<keyword evidence="1" id="KW-0479">Metal-binding</keyword>
<dbReference type="InterPro" id="IPR004843">
    <property type="entry name" value="Calcineurin-like_PHP"/>
</dbReference>
<keyword evidence="3" id="KW-1133">Transmembrane helix</keyword>
<evidence type="ECO:0000256" key="3">
    <source>
        <dbReference type="SAM" id="Phobius"/>
    </source>
</evidence>
<protein>
    <submittedName>
        <fullName evidence="5">Metallophosphoesterase</fullName>
    </submittedName>
</protein>